<name>A0A0C1QLD4_9RICK</name>
<protein>
    <submittedName>
        <fullName evidence="2">Uncharacterized protein</fullName>
    </submittedName>
</protein>
<proteinExistence type="predicted"/>
<keyword evidence="1" id="KW-1133">Transmembrane helix</keyword>
<evidence type="ECO:0000313" key="3">
    <source>
        <dbReference type="Proteomes" id="UP000031258"/>
    </source>
</evidence>
<keyword evidence="1" id="KW-0472">Membrane</keyword>
<comment type="caution">
    <text evidence="2">The sequence shown here is derived from an EMBL/GenBank/DDBJ whole genome shotgun (WGS) entry which is preliminary data.</text>
</comment>
<keyword evidence="3" id="KW-1185">Reference proteome</keyword>
<dbReference type="Proteomes" id="UP000031258">
    <property type="component" value="Unassembled WGS sequence"/>
</dbReference>
<dbReference type="SUPFAM" id="SSF48403">
    <property type="entry name" value="Ankyrin repeat"/>
    <property type="match status" value="1"/>
</dbReference>
<reference evidence="2 3" key="1">
    <citation type="submission" date="2014-11" db="EMBL/GenBank/DDBJ databases">
        <title>A Rickettsiales Symbiont of Amoebae With Ancient Features.</title>
        <authorList>
            <person name="Schulz F."/>
            <person name="Martijn J."/>
            <person name="Wascher F."/>
            <person name="Kostanjsek R."/>
            <person name="Ettema T.J."/>
            <person name="Horn M."/>
        </authorList>
    </citation>
    <scope>NUCLEOTIDE SEQUENCE [LARGE SCALE GENOMIC DNA]</scope>
    <source>
        <strain evidence="2 3">UWC36</strain>
    </source>
</reference>
<accession>A0A0C1QLD4</accession>
<dbReference type="AlphaFoldDB" id="A0A0C1QLD4"/>
<dbReference type="STRING" id="86105.NF27_EY00190"/>
<dbReference type="Gene3D" id="1.25.40.20">
    <property type="entry name" value="Ankyrin repeat-containing domain"/>
    <property type="match status" value="1"/>
</dbReference>
<keyword evidence="1" id="KW-0812">Transmembrane</keyword>
<sequence>MLKIALMINISAKSKMLNGKFNYKTVIKGRQIEVQDVPLNIGLSLIEIIKFGDLDQIRAYSEDIENMEVVNHNQQTLHTYAYCINNYIVSTYETVSIPYNKQQNTITLQWLYISLCHLAAMNNNKEILHYLFQTTKFRTFSVAYQNYIILNALDVALEFGNKETAAFLLESGARPFYKDPLLAKWRDIFGGEEPYSYFYKIILYNILNKENNLKYYAEHYSGLPAEIINHIWSYKDKYALENTELMVSCRDEIFEERKNSAIICGSIILATSLGLWLGTSLTSPLITTILCARAGLMYYVYNIEHKKNALVFSEAVNFALLSYFLGGMDSVVTNLISMVAVERFRSLGAELNSNLKLAGTALAGIVTFAVTNYAFNYEYSYLSCIGSLFLIYGTGTGMSNILNASEGHGLKPWLNYGISLIRSEVEIFADVSYKTCLHAKDYAMKSIDKFTDRVLKSSNNSQHGMVGEGMAH</sequence>
<feature type="transmembrane region" description="Helical" evidence="1">
    <location>
        <begin position="285"/>
        <end position="303"/>
    </location>
</feature>
<dbReference type="InterPro" id="IPR036770">
    <property type="entry name" value="Ankyrin_rpt-contain_sf"/>
</dbReference>
<gene>
    <name evidence="2" type="ORF">NF27_EY00190</name>
</gene>
<feature type="transmembrane region" description="Helical" evidence="1">
    <location>
        <begin position="315"/>
        <end position="337"/>
    </location>
</feature>
<dbReference type="EMBL" id="JSWE01000124">
    <property type="protein sequence ID" value="KIE04923.1"/>
    <property type="molecule type" value="Genomic_DNA"/>
</dbReference>
<organism evidence="2 3">
    <name type="scientific">Candidatus Jidaibacter acanthamoebae</name>
    <dbReference type="NCBI Taxonomy" id="86105"/>
    <lineage>
        <taxon>Bacteria</taxon>
        <taxon>Pseudomonadati</taxon>
        <taxon>Pseudomonadota</taxon>
        <taxon>Alphaproteobacteria</taxon>
        <taxon>Rickettsiales</taxon>
        <taxon>Candidatus Midichloriaceae</taxon>
        <taxon>Candidatus Jidaibacter</taxon>
    </lineage>
</organism>
<evidence type="ECO:0000256" key="1">
    <source>
        <dbReference type="SAM" id="Phobius"/>
    </source>
</evidence>
<evidence type="ECO:0000313" key="2">
    <source>
        <dbReference type="EMBL" id="KIE04923.1"/>
    </source>
</evidence>
<feature type="transmembrane region" description="Helical" evidence="1">
    <location>
        <begin position="357"/>
        <end position="375"/>
    </location>
</feature>